<keyword evidence="1" id="KW-1185">Reference proteome</keyword>
<accession>A0A915CB00</accession>
<name>A0A915CB00_PARUN</name>
<dbReference type="AlphaFoldDB" id="A0A915CB00"/>
<dbReference type="Proteomes" id="UP000887569">
    <property type="component" value="Unplaced"/>
</dbReference>
<reference evidence="2" key="1">
    <citation type="submission" date="2022-11" db="UniProtKB">
        <authorList>
            <consortium name="WormBaseParasite"/>
        </authorList>
    </citation>
    <scope>IDENTIFICATION</scope>
</reference>
<protein>
    <submittedName>
        <fullName evidence="2">Uncharacterized protein</fullName>
    </submittedName>
</protein>
<evidence type="ECO:0000313" key="2">
    <source>
        <dbReference type="WBParaSite" id="PgR113_g001_t02"/>
    </source>
</evidence>
<sequence length="93" mass="10320">MLNKFIWRLIDSRGFSSYPRAVLSPARILSSLRPSSTSYHASLDLFTYIHLSTTISAFHLTSYTISTDCSITTSQCNDAFAHSGVLAKCIVQQ</sequence>
<organism evidence="1 2">
    <name type="scientific">Parascaris univalens</name>
    <name type="common">Nematode worm</name>
    <dbReference type="NCBI Taxonomy" id="6257"/>
    <lineage>
        <taxon>Eukaryota</taxon>
        <taxon>Metazoa</taxon>
        <taxon>Ecdysozoa</taxon>
        <taxon>Nematoda</taxon>
        <taxon>Chromadorea</taxon>
        <taxon>Rhabditida</taxon>
        <taxon>Spirurina</taxon>
        <taxon>Ascaridomorpha</taxon>
        <taxon>Ascaridoidea</taxon>
        <taxon>Ascarididae</taxon>
        <taxon>Parascaris</taxon>
    </lineage>
</organism>
<evidence type="ECO:0000313" key="1">
    <source>
        <dbReference type="Proteomes" id="UP000887569"/>
    </source>
</evidence>
<dbReference type="WBParaSite" id="PgR113_g001_t02">
    <property type="protein sequence ID" value="PgR113_g001_t02"/>
    <property type="gene ID" value="PgR113_g001"/>
</dbReference>
<proteinExistence type="predicted"/>